<reference evidence="4 5" key="1">
    <citation type="submission" date="2020-04" db="EMBL/GenBank/DDBJ databases">
        <title>Chitinophaga sp. G-6-1-13 sp. nov., isolated from soil.</title>
        <authorList>
            <person name="Dahal R.H."/>
            <person name="Chaudhary D.K."/>
        </authorList>
    </citation>
    <scope>NUCLEOTIDE SEQUENCE [LARGE SCALE GENOMIC DNA]</scope>
    <source>
        <strain evidence="4 5">G-6-1-13</strain>
    </source>
</reference>
<dbReference type="Pfam" id="PF07859">
    <property type="entry name" value="Abhydrolase_3"/>
    <property type="match status" value="1"/>
</dbReference>
<dbReference type="InterPro" id="IPR013094">
    <property type="entry name" value="AB_hydrolase_3"/>
</dbReference>
<evidence type="ECO:0000313" key="4">
    <source>
        <dbReference type="EMBL" id="NML40664.1"/>
    </source>
</evidence>
<dbReference type="EMBL" id="JABBGC010000003">
    <property type="protein sequence ID" value="NML40664.1"/>
    <property type="molecule type" value="Genomic_DNA"/>
</dbReference>
<dbReference type="Gene3D" id="3.40.50.1820">
    <property type="entry name" value="alpha/beta hydrolase"/>
    <property type="match status" value="1"/>
</dbReference>
<dbReference type="InterPro" id="IPR050300">
    <property type="entry name" value="GDXG_lipolytic_enzyme"/>
</dbReference>
<comment type="similarity">
    <text evidence="1">Belongs to the 'GDXG' lipolytic enzyme family.</text>
</comment>
<evidence type="ECO:0000313" key="5">
    <source>
        <dbReference type="Proteomes" id="UP000583266"/>
    </source>
</evidence>
<organism evidence="4 5">
    <name type="scientific">Chitinophaga fulva</name>
    <dbReference type="NCBI Taxonomy" id="2728842"/>
    <lineage>
        <taxon>Bacteria</taxon>
        <taxon>Pseudomonadati</taxon>
        <taxon>Bacteroidota</taxon>
        <taxon>Chitinophagia</taxon>
        <taxon>Chitinophagales</taxon>
        <taxon>Chitinophagaceae</taxon>
        <taxon>Chitinophaga</taxon>
    </lineage>
</organism>
<sequence length="307" mass="33877">MQTYNRQVNANVQAYLENVHTHHPSAPATMEAFRKGLLDVMPGWSGEKTALPLVVQRLVNPNLSVTVYSPQPGIQPALLYFHGGGWVRGSVATHDWLCRNLAAQSGVAIVSVEYRLSPEHVFPAAVDDGFDALLWLRDNAVSLDIDVQRIAIGGDSSGGNISIATLLRAREAGIALAAQLLIYPPIEARFDTASYNTYAEGYHLTHQTMQRCWQAYTGQEENARHPQAAVIHNDFRGLPPALIIAAECDPLRDDGRQLATRYRQAGVPVQYSLYPGTIHAFFLMPALLPEAREAQQEAARFLRDTLQ</sequence>
<gene>
    <name evidence="4" type="ORF">HHL17_25935</name>
</gene>
<accession>A0A848GQJ1</accession>
<evidence type="ECO:0000256" key="2">
    <source>
        <dbReference type="ARBA" id="ARBA00022801"/>
    </source>
</evidence>
<evidence type="ECO:0000259" key="3">
    <source>
        <dbReference type="Pfam" id="PF07859"/>
    </source>
</evidence>
<dbReference type="InterPro" id="IPR029058">
    <property type="entry name" value="AB_hydrolase_fold"/>
</dbReference>
<keyword evidence="5" id="KW-1185">Reference proteome</keyword>
<dbReference type="PANTHER" id="PTHR48081">
    <property type="entry name" value="AB HYDROLASE SUPERFAMILY PROTEIN C4A8.06C"/>
    <property type="match status" value="1"/>
</dbReference>
<protein>
    <submittedName>
        <fullName evidence="4">Alpha/beta hydrolase</fullName>
    </submittedName>
</protein>
<dbReference type="PANTHER" id="PTHR48081:SF8">
    <property type="entry name" value="ALPHA_BETA HYDROLASE FOLD-3 DOMAIN-CONTAINING PROTEIN-RELATED"/>
    <property type="match status" value="1"/>
</dbReference>
<dbReference type="GO" id="GO:0016787">
    <property type="term" value="F:hydrolase activity"/>
    <property type="evidence" value="ECO:0007669"/>
    <property type="project" value="UniProtKB-KW"/>
</dbReference>
<proteinExistence type="inferred from homology"/>
<dbReference type="PROSITE" id="PS01173">
    <property type="entry name" value="LIPASE_GDXG_HIS"/>
    <property type="match status" value="1"/>
</dbReference>
<dbReference type="SUPFAM" id="SSF53474">
    <property type="entry name" value="alpha/beta-Hydrolases"/>
    <property type="match status" value="1"/>
</dbReference>
<dbReference type="AlphaFoldDB" id="A0A848GQJ1"/>
<name>A0A848GQJ1_9BACT</name>
<keyword evidence="2 4" id="KW-0378">Hydrolase</keyword>
<feature type="domain" description="Alpha/beta hydrolase fold-3" evidence="3">
    <location>
        <begin position="78"/>
        <end position="282"/>
    </location>
</feature>
<evidence type="ECO:0000256" key="1">
    <source>
        <dbReference type="ARBA" id="ARBA00010515"/>
    </source>
</evidence>
<comment type="caution">
    <text evidence="4">The sequence shown here is derived from an EMBL/GenBank/DDBJ whole genome shotgun (WGS) entry which is preliminary data.</text>
</comment>
<dbReference type="Proteomes" id="UP000583266">
    <property type="component" value="Unassembled WGS sequence"/>
</dbReference>
<dbReference type="RefSeq" id="WP_169227751.1">
    <property type="nucleotide sequence ID" value="NZ_JABBGC010000003.1"/>
</dbReference>
<dbReference type="InterPro" id="IPR002168">
    <property type="entry name" value="Lipase_GDXG_HIS_AS"/>
</dbReference>